<proteinExistence type="predicted"/>
<keyword evidence="1" id="KW-0812">Transmembrane</keyword>
<organism evidence="2 3">
    <name type="scientific">Adlercreutzia mucosicola</name>
    <dbReference type="NCBI Taxonomy" id="580026"/>
    <lineage>
        <taxon>Bacteria</taxon>
        <taxon>Bacillati</taxon>
        <taxon>Actinomycetota</taxon>
        <taxon>Coriobacteriia</taxon>
        <taxon>Eggerthellales</taxon>
        <taxon>Eggerthellaceae</taxon>
        <taxon>Adlercreutzia</taxon>
    </lineage>
</organism>
<comment type="caution">
    <text evidence="2">The sequence shown here is derived from an EMBL/GenBank/DDBJ whole genome shotgun (WGS) entry which is preliminary data.</text>
</comment>
<sequence length="286" mass="30078">MDGFSTAFSEITLVLFTTLAPSGAVAYLLMNLPVLFGRVDGTLRQRLDRLSCLPLAITMVGLIASATHLGNPSNALYVFTGVGRSPLSTEVFCAVIFLALAGMYWLYSFALAPRRGLQRVLLVAIDGAAVVFVIATAFAYSVDTIPVWNLSLAPVSLLLNALVGGPLLALSGFAGVGYRPWTRPLVALSGAALMANVAVYGCLGTQLAVMANEMVRATDLVAGFPAYVSVFALLAGVGIVIAWRSRGCEGRSLVVRLAVATACALAGIFLMRFTFYMAHFTVGLGV</sequence>
<dbReference type="GO" id="GO:0005886">
    <property type="term" value="C:plasma membrane"/>
    <property type="evidence" value="ECO:0007669"/>
    <property type="project" value="TreeGrafter"/>
</dbReference>
<gene>
    <name evidence="2" type="ORF">GKZ27_11425</name>
</gene>
<evidence type="ECO:0000313" key="2">
    <source>
        <dbReference type="EMBL" id="MVX62052.1"/>
    </source>
</evidence>
<keyword evidence="1" id="KW-0472">Membrane</keyword>
<dbReference type="RefSeq" id="WP_160347514.1">
    <property type="nucleotide sequence ID" value="NZ_WSRR01000052.1"/>
</dbReference>
<feature type="transmembrane region" description="Helical" evidence="1">
    <location>
        <begin position="185"/>
        <end position="209"/>
    </location>
</feature>
<accession>A0A6N8JR04</accession>
<feature type="transmembrane region" description="Helical" evidence="1">
    <location>
        <begin position="152"/>
        <end position="173"/>
    </location>
</feature>
<feature type="transmembrane region" description="Helical" evidence="1">
    <location>
        <begin position="119"/>
        <end position="140"/>
    </location>
</feature>
<dbReference type="Pfam" id="PF04976">
    <property type="entry name" value="DmsC"/>
    <property type="match status" value="1"/>
</dbReference>
<evidence type="ECO:0000256" key="1">
    <source>
        <dbReference type="SAM" id="Phobius"/>
    </source>
</evidence>
<dbReference type="InterPro" id="IPR007059">
    <property type="entry name" value="DmsC"/>
</dbReference>
<protein>
    <submittedName>
        <fullName evidence="2">DMSO reductase</fullName>
    </submittedName>
</protein>
<dbReference type="PANTHER" id="PTHR38095:SF3">
    <property type="entry name" value="ANAEROBIC DIMETHYL SULFOXIDE REDUCTASE, SUBUNIT C"/>
    <property type="match status" value="1"/>
</dbReference>
<feature type="transmembrane region" description="Helical" evidence="1">
    <location>
        <begin position="89"/>
        <end position="107"/>
    </location>
</feature>
<feature type="transmembrane region" description="Helical" evidence="1">
    <location>
        <begin position="6"/>
        <end position="29"/>
    </location>
</feature>
<dbReference type="EMBL" id="WSRR01000052">
    <property type="protein sequence ID" value="MVX62052.1"/>
    <property type="molecule type" value="Genomic_DNA"/>
</dbReference>
<dbReference type="GO" id="GO:0009389">
    <property type="term" value="F:dimethyl sulfoxide reductase activity"/>
    <property type="evidence" value="ECO:0007669"/>
    <property type="project" value="TreeGrafter"/>
</dbReference>
<keyword evidence="3" id="KW-1185">Reference proteome</keyword>
<feature type="transmembrane region" description="Helical" evidence="1">
    <location>
        <begin position="255"/>
        <end position="278"/>
    </location>
</feature>
<dbReference type="AlphaFoldDB" id="A0A6N8JR04"/>
<evidence type="ECO:0000313" key="3">
    <source>
        <dbReference type="Proteomes" id="UP000463388"/>
    </source>
</evidence>
<keyword evidence="1" id="KW-1133">Transmembrane helix</keyword>
<dbReference type="Proteomes" id="UP000463388">
    <property type="component" value="Unassembled WGS sequence"/>
</dbReference>
<dbReference type="PANTHER" id="PTHR38095">
    <property type="entry name" value="ANAEROBIC DIMETHYL SULFOXIDE REDUCTASE CHAIN YNFH"/>
    <property type="match status" value="1"/>
</dbReference>
<dbReference type="GO" id="GO:0009390">
    <property type="term" value="C:dimethyl sulfoxide reductase complex"/>
    <property type="evidence" value="ECO:0007669"/>
    <property type="project" value="TreeGrafter"/>
</dbReference>
<dbReference type="GO" id="GO:0019645">
    <property type="term" value="P:anaerobic electron transport chain"/>
    <property type="evidence" value="ECO:0007669"/>
    <property type="project" value="InterPro"/>
</dbReference>
<feature type="transmembrane region" description="Helical" evidence="1">
    <location>
        <begin position="50"/>
        <end position="69"/>
    </location>
</feature>
<dbReference type="OrthoDB" id="3177921at2"/>
<feature type="transmembrane region" description="Helical" evidence="1">
    <location>
        <begin position="221"/>
        <end position="243"/>
    </location>
</feature>
<reference evidence="2 3" key="1">
    <citation type="submission" date="2019-12" db="EMBL/GenBank/DDBJ databases">
        <title>Microbes associate with the intestines of laboratory mice.</title>
        <authorList>
            <person name="Navarre W."/>
            <person name="Wong E."/>
        </authorList>
    </citation>
    <scope>NUCLEOTIDE SEQUENCE [LARGE SCALE GENOMIC DNA]</scope>
    <source>
        <strain evidence="2 3">NM66_B29</strain>
    </source>
</reference>
<name>A0A6N8JR04_9ACTN</name>